<gene>
    <name evidence="1" type="ORF">OSB04_011246</name>
</gene>
<dbReference type="EMBL" id="JARYMX010000003">
    <property type="protein sequence ID" value="KAJ9556632.1"/>
    <property type="molecule type" value="Genomic_DNA"/>
</dbReference>
<dbReference type="Proteomes" id="UP001172457">
    <property type="component" value="Chromosome 3"/>
</dbReference>
<evidence type="ECO:0000313" key="2">
    <source>
        <dbReference type="Proteomes" id="UP001172457"/>
    </source>
</evidence>
<comment type="caution">
    <text evidence="1">The sequence shown here is derived from an EMBL/GenBank/DDBJ whole genome shotgun (WGS) entry which is preliminary data.</text>
</comment>
<keyword evidence="2" id="KW-1185">Reference proteome</keyword>
<reference evidence="1" key="1">
    <citation type="submission" date="2023-03" db="EMBL/GenBank/DDBJ databases">
        <title>Chromosome-scale reference genome and RAD-based genetic map of yellow starthistle (Centaurea solstitialis) reveal putative structural variation and QTLs associated with invader traits.</title>
        <authorList>
            <person name="Reatini B."/>
            <person name="Cang F.A."/>
            <person name="Jiang Q."/>
            <person name="Mckibben M.T.W."/>
            <person name="Barker M.S."/>
            <person name="Rieseberg L.H."/>
            <person name="Dlugosch K.M."/>
        </authorList>
    </citation>
    <scope>NUCLEOTIDE SEQUENCE</scope>
    <source>
        <strain evidence="1">CAN-66</strain>
        <tissue evidence="1">Leaf</tissue>
    </source>
</reference>
<name>A0AA38TS49_9ASTR</name>
<accession>A0AA38TS49</accession>
<protein>
    <submittedName>
        <fullName evidence="1">Uncharacterized protein</fullName>
    </submittedName>
</protein>
<organism evidence="1 2">
    <name type="scientific">Centaurea solstitialis</name>
    <name type="common">yellow star-thistle</name>
    <dbReference type="NCBI Taxonomy" id="347529"/>
    <lineage>
        <taxon>Eukaryota</taxon>
        <taxon>Viridiplantae</taxon>
        <taxon>Streptophyta</taxon>
        <taxon>Embryophyta</taxon>
        <taxon>Tracheophyta</taxon>
        <taxon>Spermatophyta</taxon>
        <taxon>Magnoliopsida</taxon>
        <taxon>eudicotyledons</taxon>
        <taxon>Gunneridae</taxon>
        <taxon>Pentapetalae</taxon>
        <taxon>asterids</taxon>
        <taxon>campanulids</taxon>
        <taxon>Asterales</taxon>
        <taxon>Asteraceae</taxon>
        <taxon>Carduoideae</taxon>
        <taxon>Cardueae</taxon>
        <taxon>Centaureinae</taxon>
        <taxon>Centaurea</taxon>
    </lineage>
</organism>
<dbReference type="AlphaFoldDB" id="A0AA38TS49"/>
<proteinExistence type="predicted"/>
<sequence length="244" mass="26548">MLQLESQRQATRDNLSSPIAMAVIPAEAPSGNRRRNNVAPLSLDAKLPDQHSPTANVDEGQIRPVRRNSSGLPVLLTGPIGLLLHAHILRNQTWLLTGLAQLHHGSSPLHLVAHLYRPNSVDPILLLIGHQKPISPTLMGQPTANLTTFDLLEPTQVGETFEAMTLADGDDQCYMDSGASDHITRDQGKITNPSLFHPNGSILIGNGDREKILGSGHSLLPPQTRDILLKTLYAPTVIKKTYFC</sequence>
<evidence type="ECO:0000313" key="1">
    <source>
        <dbReference type="EMBL" id="KAJ9556632.1"/>
    </source>
</evidence>